<proteinExistence type="predicted"/>
<gene>
    <name evidence="1" type="ordered locus">KSE_64315</name>
</gene>
<reference evidence="1 2" key="1">
    <citation type="journal article" date="2010" name="DNA Res.">
        <title>Genome sequence of Kitasatospora setae NBRC 14216T: an evolutionary snapshot of the family Streptomycetaceae.</title>
        <authorList>
            <person name="Ichikawa N."/>
            <person name="Oguchi A."/>
            <person name="Ikeda H."/>
            <person name="Ishikawa J."/>
            <person name="Kitani S."/>
            <person name="Watanabe Y."/>
            <person name="Nakamura S."/>
            <person name="Katano Y."/>
            <person name="Kishi E."/>
            <person name="Sasagawa M."/>
            <person name="Ankai A."/>
            <person name="Fukui S."/>
            <person name="Hashimoto Y."/>
            <person name="Kamata S."/>
            <person name="Otoguro M."/>
            <person name="Tanikawa S."/>
            <person name="Nihira T."/>
            <person name="Horinouchi S."/>
            <person name="Ohnishi Y."/>
            <person name="Hayakawa M."/>
            <person name="Kuzuyama T."/>
            <person name="Arisawa A."/>
            <person name="Nomoto F."/>
            <person name="Miura H."/>
            <person name="Takahashi Y."/>
            <person name="Fujita N."/>
        </authorList>
    </citation>
    <scope>NUCLEOTIDE SEQUENCE [LARGE SCALE GENOMIC DNA]</scope>
    <source>
        <strain evidence="2">ATCC 33774 / DSM 43861 / JCM 3304 / KCC A-0304 / NBRC 14216 / KM-6054</strain>
    </source>
</reference>
<dbReference type="HOGENOM" id="CLU_2806761_0_0_11"/>
<dbReference type="EMBL" id="AP010968">
    <property type="protein sequence ID" value="BAJ32191.1"/>
    <property type="molecule type" value="Genomic_DNA"/>
</dbReference>
<evidence type="ECO:0000313" key="2">
    <source>
        <dbReference type="Proteomes" id="UP000007076"/>
    </source>
</evidence>
<name>E4N207_KITSK</name>
<protein>
    <submittedName>
        <fullName evidence="1">Uncharacterized protein</fullName>
    </submittedName>
</protein>
<sequence length="67" mass="6929">MASPCVWPVATQPARPEPVQVPSLSAIPLPRASFPNGGTGRAMRRQPLAAVVVAAVVVAVVRSRLSS</sequence>
<accession>E4N207</accession>
<organism evidence="1 2">
    <name type="scientific">Kitasatospora setae (strain ATCC 33774 / DSM 43861 / JCM 3304 / KCC A-0304 / NBRC 14216 / KM-6054)</name>
    <name type="common">Streptomyces setae</name>
    <dbReference type="NCBI Taxonomy" id="452652"/>
    <lineage>
        <taxon>Bacteria</taxon>
        <taxon>Bacillati</taxon>
        <taxon>Actinomycetota</taxon>
        <taxon>Actinomycetes</taxon>
        <taxon>Kitasatosporales</taxon>
        <taxon>Streptomycetaceae</taxon>
        <taxon>Kitasatospora</taxon>
    </lineage>
</organism>
<dbReference type="KEGG" id="ksk:KSE_64315"/>
<dbReference type="Proteomes" id="UP000007076">
    <property type="component" value="Chromosome"/>
</dbReference>
<evidence type="ECO:0000313" key="1">
    <source>
        <dbReference type="EMBL" id="BAJ32191.1"/>
    </source>
</evidence>
<dbReference type="AlphaFoldDB" id="E4N207"/>
<dbReference type="STRING" id="452652.KSE_64315"/>
<keyword evidence="2" id="KW-1185">Reference proteome</keyword>